<dbReference type="InterPro" id="IPR001584">
    <property type="entry name" value="Integrase_cat-core"/>
</dbReference>
<sequence>MSMPSRLELLKEAKKRYLKSSKEKKSKILDEVCANTGYHRKYATRRLAAAVSLSEPKVINKKRKHIYTSNDIFWLAKIWEILDYPCGQRLQPVLAETIDKLKKDKKLNIPDSSLEKLKKISISTTDERLKPYRKKMIDKMKRINGTTKPGSLLKKQIPIRTSSWDEKRAGYCELDTVAHCGDSLAGEFINSLNLTDMLTQWTEGAAIMGKAEKRIKDGLEEIEGRLPFRLNGIDPDNGSEFINWQLYNHCVKKQIDFTRGRPYKKNDNAHIEQKNWTHVRKIFGYERLDSQEELDLMNDLYRNELHLYKNFFLPCIKLIDKKRVGKNKEKIKRIYDKAKTPYRRVMECEQISDEKKKEYREQYDKINPIDLRNSILEKLKKLSKLIMEKKSLKK</sequence>
<dbReference type="PROSITE" id="PS50994">
    <property type="entry name" value="INTEGRASE"/>
    <property type="match status" value="1"/>
</dbReference>
<dbReference type="Proteomes" id="UP000178323">
    <property type="component" value="Unassembled WGS sequence"/>
</dbReference>
<accession>A0A1F5S4E8</accession>
<gene>
    <name evidence="2" type="ORF">A2Y83_01280</name>
</gene>
<dbReference type="Gene3D" id="3.30.420.10">
    <property type="entry name" value="Ribonuclease H-like superfamily/Ribonuclease H"/>
    <property type="match status" value="1"/>
</dbReference>
<reference evidence="2 3" key="1">
    <citation type="journal article" date="2016" name="Nat. Commun.">
        <title>Thousands of microbial genomes shed light on interconnected biogeochemical processes in an aquifer system.</title>
        <authorList>
            <person name="Anantharaman K."/>
            <person name="Brown C.T."/>
            <person name="Hug L.A."/>
            <person name="Sharon I."/>
            <person name="Castelle C.J."/>
            <person name="Probst A.J."/>
            <person name="Thomas B.C."/>
            <person name="Singh A."/>
            <person name="Wilkins M.J."/>
            <person name="Karaoz U."/>
            <person name="Brodie E.L."/>
            <person name="Williams K.H."/>
            <person name="Hubbard S.S."/>
            <person name="Banfield J.F."/>
        </authorList>
    </citation>
    <scope>NUCLEOTIDE SEQUENCE [LARGE SCALE GENOMIC DNA]</scope>
</reference>
<name>A0A1F5S4E8_9BACT</name>
<evidence type="ECO:0000259" key="1">
    <source>
        <dbReference type="PROSITE" id="PS50994"/>
    </source>
</evidence>
<dbReference type="GO" id="GO:0003676">
    <property type="term" value="F:nucleic acid binding"/>
    <property type="evidence" value="ECO:0007669"/>
    <property type="project" value="InterPro"/>
</dbReference>
<dbReference type="AlphaFoldDB" id="A0A1F5S4E8"/>
<evidence type="ECO:0000313" key="2">
    <source>
        <dbReference type="EMBL" id="OGF21580.1"/>
    </source>
</evidence>
<dbReference type="InterPro" id="IPR036397">
    <property type="entry name" value="RNaseH_sf"/>
</dbReference>
<evidence type="ECO:0000313" key="3">
    <source>
        <dbReference type="Proteomes" id="UP000178323"/>
    </source>
</evidence>
<comment type="caution">
    <text evidence="2">The sequence shown here is derived from an EMBL/GenBank/DDBJ whole genome shotgun (WGS) entry which is preliminary data.</text>
</comment>
<dbReference type="InterPro" id="IPR012337">
    <property type="entry name" value="RNaseH-like_sf"/>
</dbReference>
<proteinExistence type="predicted"/>
<dbReference type="SUPFAM" id="SSF53098">
    <property type="entry name" value="Ribonuclease H-like"/>
    <property type="match status" value="1"/>
</dbReference>
<dbReference type="GO" id="GO:0015074">
    <property type="term" value="P:DNA integration"/>
    <property type="evidence" value="ECO:0007669"/>
    <property type="project" value="InterPro"/>
</dbReference>
<feature type="domain" description="Integrase catalytic" evidence="1">
    <location>
        <begin position="154"/>
        <end position="349"/>
    </location>
</feature>
<protein>
    <recommendedName>
        <fullName evidence="1">Integrase catalytic domain-containing protein</fullName>
    </recommendedName>
</protein>
<organism evidence="2 3">
    <name type="scientific">Candidatus Falkowbacteria bacterium RBG_13_39_14</name>
    <dbReference type="NCBI Taxonomy" id="1797985"/>
    <lineage>
        <taxon>Bacteria</taxon>
        <taxon>Candidatus Falkowiibacteriota</taxon>
    </lineage>
</organism>
<dbReference type="EMBL" id="MFFS01000057">
    <property type="protein sequence ID" value="OGF21580.1"/>
    <property type="molecule type" value="Genomic_DNA"/>
</dbReference>